<evidence type="ECO:0000313" key="2">
    <source>
        <dbReference type="EMBL" id="SDW40065.1"/>
    </source>
</evidence>
<feature type="transmembrane region" description="Helical" evidence="1">
    <location>
        <begin position="194"/>
        <end position="215"/>
    </location>
</feature>
<evidence type="ECO:0008006" key="4">
    <source>
        <dbReference type="Google" id="ProtNLM"/>
    </source>
</evidence>
<name>A0A1H2T8N6_THIRO</name>
<dbReference type="STRING" id="1058.SAMN05421783_103335"/>
<gene>
    <name evidence="2" type="ORF">SAMN05421783_103335</name>
</gene>
<evidence type="ECO:0000256" key="1">
    <source>
        <dbReference type="SAM" id="Phobius"/>
    </source>
</evidence>
<protein>
    <recommendedName>
        <fullName evidence="4">Major Facilitator Superfamily protein</fullName>
    </recommendedName>
</protein>
<keyword evidence="3" id="KW-1185">Reference proteome</keyword>
<dbReference type="SUPFAM" id="SSF103473">
    <property type="entry name" value="MFS general substrate transporter"/>
    <property type="match status" value="1"/>
</dbReference>
<dbReference type="Gene3D" id="1.20.1250.20">
    <property type="entry name" value="MFS general substrate transporter like domains"/>
    <property type="match status" value="1"/>
</dbReference>
<feature type="transmembrane region" description="Helical" evidence="1">
    <location>
        <begin position="227"/>
        <end position="250"/>
    </location>
</feature>
<keyword evidence="1" id="KW-1133">Transmembrane helix</keyword>
<sequence length="291" mass="30097">MLLGFTALWVVTSSALRAPLFGLLARHATKPQAPRLTAIALLGMGVAAALSPYLGTLLKGLDARLPFALSSLSLLLVAGALVVAERRLVPAAVPSAAPSAPRVPVLSLLLAVFLAASAVQVAAFINAAPRYLRDVDPLWLPWLLPVFWIGFSLALYWRKGFGARVDTLRVFAIGCLAGAVGFASTAIAGLGPAILGFGIAGLGWGLTLGSAFALAAERGAPDRVATFMGILFAVLAGAAFLRIGLGLTGWPQQAGWAPYLVVAPPLAAALAAVPILTAMRLRRLRGSLDPR</sequence>
<dbReference type="Proteomes" id="UP000198816">
    <property type="component" value="Unassembled WGS sequence"/>
</dbReference>
<dbReference type="InterPro" id="IPR036259">
    <property type="entry name" value="MFS_trans_sf"/>
</dbReference>
<evidence type="ECO:0000313" key="3">
    <source>
        <dbReference type="Proteomes" id="UP000198816"/>
    </source>
</evidence>
<feature type="transmembrane region" description="Helical" evidence="1">
    <location>
        <begin position="67"/>
        <end position="84"/>
    </location>
</feature>
<organism evidence="2 3">
    <name type="scientific">Thiocapsa roseopersicina</name>
    <dbReference type="NCBI Taxonomy" id="1058"/>
    <lineage>
        <taxon>Bacteria</taxon>
        <taxon>Pseudomonadati</taxon>
        <taxon>Pseudomonadota</taxon>
        <taxon>Gammaproteobacteria</taxon>
        <taxon>Chromatiales</taxon>
        <taxon>Chromatiaceae</taxon>
        <taxon>Thiocapsa</taxon>
    </lineage>
</organism>
<feature type="transmembrane region" description="Helical" evidence="1">
    <location>
        <begin position="139"/>
        <end position="157"/>
    </location>
</feature>
<dbReference type="AlphaFoldDB" id="A0A1H2T8N6"/>
<proteinExistence type="predicted"/>
<feature type="transmembrane region" description="Helical" evidence="1">
    <location>
        <begin position="6"/>
        <end position="24"/>
    </location>
</feature>
<reference evidence="3" key="1">
    <citation type="submission" date="2016-10" db="EMBL/GenBank/DDBJ databases">
        <authorList>
            <person name="Varghese N."/>
            <person name="Submissions S."/>
        </authorList>
    </citation>
    <scope>NUCLEOTIDE SEQUENCE [LARGE SCALE GENOMIC DNA]</scope>
    <source>
        <strain evidence="3">DSM 217</strain>
    </source>
</reference>
<keyword evidence="1" id="KW-0812">Transmembrane</keyword>
<feature type="transmembrane region" description="Helical" evidence="1">
    <location>
        <begin position="256"/>
        <end position="276"/>
    </location>
</feature>
<dbReference type="OrthoDB" id="4701669at2"/>
<dbReference type="EMBL" id="FNNZ01000003">
    <property type="protein sequence ID" value="SDW40065.1"/>
    <property type="molecule type" value="Genomic_DNA"/>
</dbReference>
<feature type="transmembrane region" description="Helical" evidence="1">
    <location>
        <begin position="36"/>
        <end position="55"/>
    </location>
</feature>
<dbReference type="RefSeq" id="WP_093028967.1">
    <property type="nucleotide sequence ID" value="NZ_FNNZ01000003.1"/>
</dbReference>
<accession>A0A1H2T8N6</accession>
<keyword evidence="1" id="KW-0472">Membrane</keyword>
<feature type="transmembrane region" description="Helical" evidence="1">
    <location>
        <begin position="105"/>
        <end position="127"/>
    </location>
</feature>
<feature type="transmembrane region" description="Helical" evidence="1">
    <location>
        <begin position="169"/>
        <end position="188"/>
    </location>
</feature>